<reference evidence="2" key="1">
    <citation type="journal article" date="2019" name="Int. J. Syst. Evol. Microbiol.">
        <title>The Global Catalogue of Microorganisms (GCM) 10K type strain sequencing project: providing services to taxonomists for standard genome sequencing and annotation.</title>
        <authorList>
            <consortium name="The Broad Institute Genomics Platform"/>
            <consortium name="The Broad Institute Genome Sequencing Center for Infectious Disease"/>
            <person name="Wu L."/>
            <person name="Ma J."/>
        </authorList>
    </citation>
    <scope>NUCLEOTIDE SEQUENCE [LARGE SCALE GENOMIC DNA]</scope>
    <source>
        <strain evidence="2">KCTC 23984</strain>
    </source>
</reference>
<organism evidence="1 2">
    <name type="scientific">Pontibacter toksunensis</name>
    <dbReference type="NCBI Taxonomy" id="1332631"/>
    <lineage>
        <taxon>Bacteria</taxon>
        <taxon>Pseudomonadati</taxon>
        <taxon>Bacteroidota</taxon>
        <taxon>Cytophagia</taxon>
        <taxon>Cytophagales</taxon>
        <taxon>Hymenobacteraceae</taxon>
        <taxon>Pontibacter</taxon>
    </lineage>
</organism>
<dbReference type="Proteomes" id="UP001597641">
    <property type="component" value="Unassembled WGS sequence"/>
</dbReference>
<dbReference type="RefSeq" id="WP_377488447.1">
    <property type="nucleotide sequence ID" value="NZ_JBHUOX010000018.1"/>
</dbReference>
<keyword evidence="2" id="KW-1185">Reference proteome</keyword>
<evidence type="ECO:0000313" key="1">
    <source>
        <dbReference type="EMBL" id="MFD3002650.1"/>
    </source>
</evidence>
<comment type="caution">
    <text evidence="1">The sequence shown here is derived from an EMBL/GenBank/DDBJ whole genome shotgun (WGS) entry which is preliminary data.</text>
</comment>
<accession>A0ABW6BZ30</accession>
<sequence length="367" mass="41136">MITFREYREKVSIMQAAESLGYVVDLRKGRRSLEYKHLDGDTVIISNPRDPGRQLYFNRDGSTDRGSVIDFVASRLHRFSESYSSPVEGVNKVLSRLASEPQAFTPAFTPPPPKAFDAARYESQPLSAGKLHYLTKERGLDRETVARFLPFIRLVKDTAKDPEKTYANIAFPLTKPGADAVIGYDFRNYGFRSVAAGSDRQNGMWIADFAGSPARTRNVFFGENPIDIMSFYQLRRRELDMASAVFISFGGGIARNQIRLALEHWPQAAKRTLFDNDYQGRVYDILLATAIAGKDSSFRKGSDSLHFTVSDKKFEIPVSKLSLSTFERASGIRSGLHVHKASGVKDFNDLLHPSTAQKKKRSGEAIM</sequence>
<evidence type="ECO:0000313" key="2">
    <source>
        <dbReference type="Proteomes" id="UP001597641"/>
    </source>
</evidence>
<gene>
    <name evidence="1" type="ORF">ACFS7Z_19930</name>
</gene>
<name>A0ABW6BZ30_9BACT</name>
<proteinExistence type="predicted"/>
<dbReference type="EMBL" id="JBHUOX010000018">
    <property type="protein sequence ID" value="MFD3002650.1"/>
    <property type="molecule type" value="Genomic_DNA"/>
</dbReference>
<protein>
    <submittedName>
        <fullName evidence="1">DUF3991 domain-containing protein</fullName>
    </submittedName>
</protein>